<accession>A0A5N4B209</accession>
<dbReference type="InParanoid" id="A0A5N4B209"/>
<organism evidence="3 4">
    <name type="scientific">Photinus pyralis</name>
    <name type="common">Common eastern firefly</name>
    <name type="synonym">Lampyris pyralis</name>
    <dbReference type="NCBI Taxonomy" id="7054"/>
    <lineage>
        <taxon>Eukaryota</taxon>
        <taxon>Metazoa</taxon>
        <taxon>Ecdysozoa</taxon>
        <taxon>Arthropoda</taxon>
        <taxon>Hexapoda</taxon>
        <taxon>Insecta</taxon>
        <taxon>Pterygota</taxon>
        <taxon>Neoptera</taxon>
        <taxon>Endopterygota</taxon>
        <taxon>Coleoptera</taxon>
        <taxon>Polyphaga</taxon>
        <taxon>Elateriformia</taxon>
        <taxon>Elateroidea</taxon>
        <taxon>Lampyridae</taxon>
        <taxon>Lampyrinae</taxon>
        <taxon>Photinus</taxon>
    </lineage>
</organism>
<dbReference type="Pfam" id="PF12215">
    <property type="entry name" value="Glyco_hydr_116N"/>
    <property type="match status" value="1"/>
</dbReference>
<sequence length="151" mass="17433">MEGSLTAVSKYGFKLSLDSSYPENWPQAHTPRWKQIWDILPMIIRYLLVYIKTIICRHIIVMDYIKLVRSKQIYGVPLGGIGVGTIGRGFRGEFCRYQLKPGNCDYSTLQANEFIITIKDAANMTIFQSTLSTYKHHYRSTYLKYDSFGSN</sequence>
<evidence type="ECO:0000256" key="1">
    <source>
        <dbReference type="SAM" id="Phobius"/>
    </source>
</evidence>
<dbReference type="InterPro" id="IPR052566">
    <property type="entry name" value="Non-lysos_glucosylceramidase"/>
</dbReference>
<evidence type="ECO:0000313" key="3">
    <source>
        <dbReference type="EMBL" id="KAB0803430.1"/>
    </source>
</evidence>
<feature type="transmembrane region" description="Helical" evidence="1">
    <location>
        <begin position="43"/>
        <end position="65"/>
    </location>
</feature>
<dbReference type="EMBL" id="VVIM01000001">
    <property type="protein sequence ID" value="KAB0803430.1"/>
    <property type="molecule type" value="Genomic_DNA"/>
</dbReference>
<keyword evidence="1" id="KW-1133">Transmembrane helix</keyword>
<proteinExistence type="predicted"/>
<evidence type="ECO:0000313" key="4">
    <source>
        <dbReference type="Proteomes" id="UP000327044"/>
    </source>
</evidence>
<dbReference type="AlphaFoldDB" id="A0A5N4B209"/>
<evidence type="ECO:0000259" key="2">
    <source>
        <dbReference type="Pfam" id="PF12215"/>
    </source>
</evidence>
<keyword evidence="4" id="KW-1185">Reference proteome</keyword>
<protein>
    <recommendedName>
        <fullName evidence="2">Glycosyl-hydrolase family 116 N-terminal domain-containing protein</fullName>
    </recommendedName>
</protein>
<dbReference type="InterPro" id="IPR024462">
    <property type="entry name" value="GH116_N"/>
</dbReference>
<reference evidence="3 4" key="1">
    <citation type="journal article" date="2018" name="Elife">
        <title>Firefly genomes illuminate parallel origins of bioluminescence in beetles.</title>
        <authorList>
            <person name="Fallon T.R."/>
            <person name="Lower S.E."/>
            <person name="Chang C.H."/>
            <person name="Bessho-Uehara M."/>
            <person name="Martin G.J."/>
            <person name="Bewick A.J."/>
            <person name="Behringer M."/>
            <person name="Debat H.J."/>
            <person name="Wong I."/>
            <person name="Day J.C."/>
            <person name="Suvorov A."/>
            <person name="Silva C.J."/>
            <person name="Stanger-Hall K.F."/>
            <person name="Hall D.W."/>
            <person name="Schmitz R.J."/>
            <person name="Nelson D.R."/>
            <person name="Lewis S.M."/>
            <person name="Shigenobu S."/>
            <person name="Bybee S.M."/>
            <person name="Larracuente A.M."/>
            <person name="Oba Y."/>
            <person name="Weng J.K."/>
        </authorList>
    </citation>
    <scope>NUCLEOTIDE SEQUENCE [LARGE SCALE GENOMIC DNA]</scope>
    <source>
        <strain evidence="3">1611_PpyrPB1</strain>
        <tissue evidence="3">Whole body</tissue>
    </source>
</reference>
<keyword evidence="1" id="KW-0812">Transmembrane</keyword>
<keyword evidence="1" id="KW-0472">Membrane</keyword>
<comment type="caution">
    <text evidence="3">The sequence shown here is derived from an EMBL/GenBank/DDBJ whole genome shotgun (WGS) entry which is preliminary data.</text>
</comment>
<gene>
    <name evidence="3" type="ORF">PPYR_00400</name>
</gene>
<name>A0A5N4B209_PHOPY</name>
<dbReference type="PANTHER" id="PTHR12654">
    <property type="entry name" value="BILE ACID BETA-GLUCOSIDASE-RELATED"/>
    <property type="match status" value="1"/>
</dbReference>
<dbReference type="Proteomes" id="UP000327044">
    <property type="component" value="Unassembled WGS sequence"/>
</dbReference>
<dbReference type="OrthoDB" id="730489at2759"/>
<dbReference type="PANTHER" id="PTHR12654:SF0">
    <property type="entry name" value="NON-LYSOSOMAL GLUCOSYLCERAMIDASE"/>
    <property type="match status" value="1"/>
</dbReference>
<feature type="domain" description="Glycosyl-hydrolase family 116 N-terminal" evidence="2">
    <location>
        <begin position="75"/>
        <end position="138"/>
    </location>
</feature>
<dbReference type="GO" id="GO:0008422">
    <property type="term" value="F:beta-glucosidase activity"/>
    <property type="evidence" value="ECO:0007669"/>
    <property type="project" value="TreeGrafter"/>
</dbReference>